<sequence>MSPATVSVIVINLNGRHHLAPCFQSLFEQDYPAECVELILVDNASVDGSLELMRERFPQVKIIQNQVNVGFAPAVNQGAKAATGRYLALLNNDTRAEPSWMGALVAALEAGREQRVACVGSRILDWEGQRLDFVSSGASFYGFGYQFFHDFPLSATSVAAHEALFACGGAMLVDRAVFLEVGGFDEDYFAYYEDVDFGWRLWVLGYRVLITPTATIYHRHHGTSSRMQKYQMHKLFERNALMTVIKNYEETHLQPVLNSALLMVFQRMLGDAGEAVAWEQFDFAQGGVQPAELQQQAVPRLMLSPMAAVKDVLDAFPQLWAKRQRIQSRRLRPDAEIFPLLRYPFGPHYQYESRPAISQAIMDLLGVRDMLSGGRMHRVLIISTDPLSEHLAGVGIRAVEMARGLSQSCYVTLAAPERAEIHLPDVQVVAFARDDEPLMRRLASQAEVIIFQGYSLLRYPAIGELNKILVVDLYDPYYLEGLELFCKEEDERARQIARDNLATLNNQLRVGDFFICASERQRDFWLGMLTSLGRISPDGYRHDPTFRSLIDVVPFGSEVEPPVHQQRVLKGVVPGIAADDTLLLWGGGIWDWLDPLTVVAAMGLVREQRPKLKLFFLGYRHPNPADVPEMAMHTRAVELAQALGLLNTTVFFNDRWVPYAERSSYLLESDIGVSAHLSHIETRFAFRTRLLDCIWAGLPMVVAAGDSLADMVVQQGLGYAVPIGNAESFAQALLELTSQPDPRGRYAAAFAAVREQYTWPQALAPLVRFCRDPRYAPDRARLAMRSQYLQNNREAQLYATVIEKNAHIAYLEDLIQRLEAGRVMRLLRWVEERRKKIRHR</sequence>
<dbReference type="GO" id="GO:0016740">
    <property type="term" value="F:transferase activity"/>
    <property type="evidence" value="ECO:0007669"/>
    <property type="project" value="UniProtKB-KW"/>
</dbReference>
<accession>A0A426U054</accession>
<protein>
    <submittedName>
        <fullName evidence="2">Glycosyltransferase</fullName>
    </submittedName>
</protein>
<dbReference type="CDD" id="cd04186">
    <property type="entry name" value="GT_2_like_c"/>
    <property type="match status" value="1"/>
</dbReference>
<dbReference type="SUPFAM" id="SSF53756">
    <property type="entry name" value="UDP-Glycosyltransferase/glycogen phosphorylase"/>
    <property type="match status" value="1"/>
</dbReference>
<comment type="caution">
    <text evidence="2">The sequence shown here is derived from an EMBL/GenBank/DDBJ whole genome shotgun (WGS) entry which is preliminary data.</text>
</comment>
<keyword evidence="2" id="KW-0808">Transferase</keyword>
<dbReference type="EMBL" id="RSAS01000406">
    <property type="protein sequence ID" value="RRR72209.1"/>
    <property type="molecule type" value="Genomic_DNA"/>
</dbReference>
<dbReference type="PANTHER" id="PTHR43179:SF7">
    <property type="entry name" value="RHAMNOSYLTRANSFERASE WBBL"/>
    <property type="match status" value="1"/>
</dbReference>
<organism evidence="2 3">
    <name type="scientific">Candidatus Viridilinea halotolerans</name>
    <dbReference type="NCBI Taxonomy" id="2491704"/>
    <lineage>
        <taxon>Bacteria</taxon>
        <taxon>Bacillati</taxon>
        <taxon>Chloroflexota</taxon>
        <taxon>Chloroflexia</taxon>
        <taxon>Chloroflexales</taxon>
        <taxon>Chloroflexineae</taxon>
        <taxon>Oscillochloridaceae</taxon>
        <taxon>Candidatus Viridilinea</taxon>
    </lineage>
</organism>
<dbReference type="Gene3D" id="3.90.550.10">
    <property type="entry name" value="Spore Coat Polysaccharide Biosynthesis Protein SpsA, Chain A"/>
    <property type="match status" value="1"/>
</dbReference>
<dbReference type="Proteomes" id="UP000280307">
    <property type="component" value="Unassembled WGS sequence"/>
</dbReference>
<evidence type="ECO:0000313" key="2">
    <source>
        <dbReference type="EMBL" id="RRR72209.1"/>
    </source>
</evidence>
<dbReference type="Pfam" id="PF00535">
    <property type="entry name" value="Glycos_transf_2"/>
    <property type="match status" value="1"/>
</dbReference>
<dbReference type="InterPro" id="IPR001173">
    <property type="entry name" value="Glyco_trans_2-like"/>
</dbReference>
<proteinExistence type="predicted"/>
<dbReference type="SUPFAM" id="SSF53448">
    <property type="entry name" value="Nucleotide-diphospho-sugar transferases"/>
    <property type="match status" value="1"/>
</dbReference>
<name>A0A426U054_9CHLR</name>
<dbReference type="AlphaFoldDB" id="A0A426U054"/>
<evidence type="ECO:0000259" key="1">
    <source>
        <dbReference type="Pfam" id="PF00535"/>
    </source>
</evidence>
<dbReference type="InterPro" id="IPR029044">
    <property type="entry name" value="Nucleotide-diphossugar_trans"/>
</dbReference>
<gene>
    <name evidence="2" type="ORF">EI684_10415</name>
</gene>
<feature type="domain" description="Glycosyltransferase 2-like" evidence="1">
    <location>
        <begin position="7"/>
        <end position="118"/>
    </location>
</feature>
<dbReference type="CDD" id="cd03801">
    <property type="entry name" value="GT4_PimA-like"/>
    <property type="match status" value="1"/>
</dbReference>
<evidence type="ECO:0000313" key="3">
    <source>
        <dbReference type="Proteomes" id="UP000280307"/>
    </source>
</evidence>
<reference evidence="2 3" key="1">
    <citation type="submission" date="2018-12" db="EMBL/GenBank/DDBJ databases">
        <title>Genome Sequence of Candidatus Viridilinea halotolerans isolated from saline sulfide-rich spring.</title>
        <authorList>
            <person name="Grouzdev D.S."/>
            <person name="Burganskaya E.I."/>
            <person name="Krutkina M.S."/>
            <person name="Sukhacheva M.V."/>
            <person name="Gorlenko V.M."/>
        </authorList>
    </citation>
    <scope>NUCLEOTIDE SEQUENCE [LARGE SCALE GENOMIC DNA]</scope>
    <source>
        <strain evidence="2">Chok-6</strain>
    </source>
</reference>
<dbReference type="PANTHER" id="PTHR43179">
    <property type="entry name" value="RHAMNOSYLTRANSFERASE WBBL"/>
    <property type="match status" value="1"/>
</dbReference>
<dbReference type="Gene3D" id="3.40.50.2000">
    <property type="entry name" value="Glycogen Phosphorylase B"/>
    <property type="match status" value="1"/>
</dbReference>